<name>A0A4U5PS05_POPAL</name>
<feature type="region of interest" description="Disordered" evidence="1">
    <location>
        <begin position="1"/>
        <end position="40"/>
    </location>
</feature>
<feature type="compositionally biased region" description="Polar residues" evidence="1">
    <location>
        <begin position="29"/>
        <end position="38"/>
    </location>
</feature>
<organism evidence="2">
    <name type="scientific">Populus alba</name>
    <name type="common">White poplar</name>
    <dbReference type="NCBI Taxonomy" id="43335"/>
    <lineage>
        <taxon>Eukaryota</taxon>
        <taxon>Viridiplantae</taxon>
        <taxon>Streptophyta</taxon>
        <taxon>Embryophyta</taxon>
        <taxon>Tracheophyta</taxon>
        <taxon>Spermatophyta</taxon>
        <taxon>Magnoliopsida</taxon>
        <taxon>eudicotyledons</taxon>
        <taxon>Gunneridae</taxon>
        <taxon>Pentapetalae</taxon>
        <taxon>rosids</taxon>
        <taxon>fabids</taxon>
        <taxon>Malpighiales</taxon>
        <taxon>Salicaceae</taxon>
        <taxon>Saliceae</taxon>
        <taxon>Populus</taxon>
    </lineage>
</organism>
<dbReference type="EMBL" id="RCHU01000610">
    <property type="protein sequence ID" value="TKS00123.1"/>
    <property type="molecule type" value="Genomic_DNA"/>
</dbReference>
<comment type="caution">
    <text evidence="2">The sequence shown here is derived from an EMBL/GenBank/DDBJ whole genome shotgun (WGS) entry which is preliminary data.</text>
</comment>
<proteinExistence type="predicted"/>
<evidence type="ECO:0000313" key="2">
    <source>
        <dbReference type="EMBL" id="TKS00123.1"/>
    </source>
</evidence>
<gene>
    <name evidence="2" type="ORF">D5086_0000186040</name>
</gene>
<accession>A0A4U5PS05</accession>
<feature type="compositionally biased region" description="Basic residues" evidence="1">
    <location>
        <begin position="16"/>
        <end position="28"/>
    </location>
</feature>
<sequence length="191" mass="20923">MAVQSNNNKFNDRGHPKAKHNSARRFNHSNKSAANHVSESFAKDNGKSVVGISETQLKQLLSLLNDKGAESSSQAHAVTKPGLPKIASRNWIIDSGATYHISSSSQSFFPQDNNCTLPPVLLPSGETTDIVKNGSLPLNSTYYLHDVLCDLATRRMIGLGKQRDGLYYLVAIATKKSVVRLPHHYIDQPVT</sequence>
<evidence type="ECO:0000256" key="1">
    <source>
        <dbReference type="SAM" id="MobiDB-lite"/>
    </source>
</evidence>
<dbReference type="AlphaFoldDB" id="A0A4U5PS05"/>
<reference evidence="2" key="1">
    <citation type="submission" date="2018-10" db="EMBL/GenBank/DDBJ databases">
        <title>Population genomic analysis revealed the cold adaptation of white poplar.</title>
        <authorList>
            <person name="Liu Y.-J."/>
        </authorList>
    </citation>
    <scope>NUCLEOTIDE SEQUENCE [LARGE SCALE GENOMIC DNA]</scope>
    <source>
        <strain evidence="2">PAL-ZL1</strain>
    </source>
</reference>
<protein>
    <submittedName>
        <fullName evidence="2">Uncharacterized protein</fullName>
    </submittedName>
</protein>